<dbReference type="RefSeq" id="WP_272436894.1">
    <property type="nucleotide sequence ID" value="NZ_JAMQKB010000010.1"/>
</dbReference>
<evidence type="ECO:0000313" key="2">
    <source>
        <dbReference type="EMBL" id="MDC3425094.1"/>
    </source>
</evidence>
<organism evidence="2 3">
    <name type="scientific">Terrihalobacillus insolitus</name>
    <dbReference type="NCBI Taxonomy" id="2950438"/>
    <lineage>
        <taxon>Bacteria</taxon>
        <taxon>Bacillati</taxon>
        <taxon>Bacillota</taxon>
        <taxon>Bacilli</taxon>
        <taxon>Bacillales</taxon>
        <taxon>Bacillaceae</taxon>
        <taxon>Terrihalobacillus</taxon>
    </lineage>
</organism>
<feature type="chain" id="PRO_5040758185" description="DUF2680 domain-containing protein" evidence="1">
    <location>
        <begin position="26"/>
        <end position="105"/>
    </location>
</feature>
<proteinExistence type="predicted"/>
<comment type="caution">
    <text evidence="2">The sequence shown here is derived from an EMBL/GenBank/DDBJ whole genome shotgun (WGS) entry which is preliminary data.</text>
</comment>
<evidence type="ECO:0000313" key="3">
    <source>
        <dbReference type="Proteomes" id="UP001145050"/>
    </source>
</evidence>
<dbReference type="Proteomes" id="UP001145050">
    <property type="component" value="Unassembled WGS sequence"/>
</dbReference>
<dbReference type="AlphaFoldDB" id="A0A9X4AMR9"/>
<accession>A0A9X4AMR9</accession>
<keyword evidence="1" id="KW-0732">Signal</keyword>
<dbReference type="EMBL" id="JAMQKB010000010">
    <property type="protein sequence ID" value="MDC3425094.1"/>
    <property type="molecule type" value="Genomic_DNA"/>
</dbReference>
<evidence type="ECO:0000256" key="1">
    <source>
        <dbReference type="SAM" id="SignalP"/>
    </source>
</evidence>
<sequence>MKRKTLVSSLIILFVLMGTAFSSVSAESNNKVDNNNRVSNVTINEYQWAKKMNELSREELKDKGLSNEEIDSIRSYKMKFKDHYKKMANIPESQLENLGYTKEQS</sequence>
<feature type="signal peptide" evidence="1">
    <location>
        <begin position="1"/>
        <end position="25"/>
    </location>
</feature>
<gene>
    <name evidence="2" type="ORF">NC797_11310</name>
</gene>
<evidence type="ECO:0008006" key="4">
    <source>
        <dbReference type="Google" id="ProtNLM"/>
    </source>
</evidence>
<reference evidence="2" key="1">
    <citation type="submission" date="2022-06" db="EMBL/GenBank/DDBJ databases">
        <title>Aquibacillus sp. a new bacterium isolated from soil saline samples.</title>
        <authorList>
            <person name="Galisteo C."/>
            <person name="De La Haba R."/>
            <person name="Sanchez-Porro C."/>
            <person name="Ventosa A."/>
        </authorList>
    </citation>
    <scope>NUCLEOTIDE SEQUENCE</scope>
    <source>
        <strain evidence="2">3ASR75-11</strain>
    </source>
</reference>
<keyword evidence="3" id="KW-1185">Reference proteome</keyword>
<name>A0A9X4AMR9_9BACI</name>
<protein>
    <recommendedName>
        <fullName evidence="4">DUF2680 domain-containing protein</fullName>
    </recommendedName>
</protein>